<keyword evidence="2" id="KW-1133">Transmembrane helix</keyword>
<keyword evidence="3" id="KW-0732">Signal</keyword>
<feature type="chain" id="PRO_5008770550" description="TNFR-Cys domain-containing protein" evidence="3">
    <location>
        <begin position="23"/>
        <end position="304"/>
    </location>
</feature>
<keyword evidence="2" id="KW-0812">Transmembrane</keyword>
<feature type="region of interest" description="Disordered" evidence="1">
    <location>
        <begin position="182"/>
        <end position="223"/>
    </location>
</feature>
<dbReference type="Proteomes" id="UP000011087">
    <property type="component" value="Unassembled WGS sequence"/>
</dbReference>
<evidence type="ECO:0000256" key="2">
    <source>
        <dbReference type="SAM" id="Phobius"/>
    </source>
</evidence>
<reference evidence="5" key="3">
    <citation type="submission" date="2015-06" db="UniProtKB">
        <authorList>
            <consortium name="EnsemblProtists"/>
        </authorList>
    </citation>
    <scope>IDENTIFICATION</scope>
</reference>
<gene>
    <name evidence="4" type="ORF">GUITHDRAFT_154107</name>
</gene>
<dbReference type="HOGENOM" id="CLU_916594_0_0_1"/>
<sequence>MNDRIGNVFAALFLCVLHTVRAQTASSGCDAGSFCCTLPPCRCGTYVTCLANTNCLSAVCEICPPGSYCTCEAACPKSLTSTPSNLIRVCPSGYYCPMFSGRPTPCPAGTYGDKTGLKALEDCKKCQLLLDSSEGSSKCKLSNAGIAVICASCGGSLVIGLLCYVGMHWRRLRARQAESRFLESTGPQLKPPANFSPMESYGTDDDTSSDRLYPGDSMEPTAPIAKVLSADERREQLRRRMEELERQESIKAVAKGKVQDKARESLIEDNRMQARVGKASQGKKSLFGKDKKKHDDEVNIEVCV</sequence>
<evidence type="ECO:0008006" key="7">
    <source>
        <dbReference type="Google" id="ProtNLM"/>
    </source>
</evidence>
<organism evidence="4">
    <name type="scientific">Guillardia theta (strain CCMP2712)</name>
    <name type="common">Cryptophyte</name>
    <dbReference type="NCBI Taxonomy" id="905079"/>
    <lineage>
        <taxon>Eukaryota</taxon>
        <taxon>Cryptophyceae</taxon>
        <taxon>Pyrenomonadales</taxon>
        <taxon>Geminigeraceae</taxon>
        <taxon>Guillardia</taxon>
    </lineage>
</organism>
<dbReference type="PaxDb" id="55529-EKX40591"/>
<keyword evidence="6" id="KW-1185">Reference proteome</keyword>
<dbReference type="EMBL" id="JH993030">
    <property type="protein sequence ID" value="EKX40591.1"/>
    <property type="molecule type" value="Genomic_DNA"/>
</dbReference>
<evidence type="ECO:0000313" key="6">
    <source>
        <dbReference type="Proteomes" id="UP000011087"/>
    </source>
</evidence>
<evidence type="ECO:0000313" key="5">
    <source>
        <dbReference type="EnsemblProtists" id="EKX40591"/>
    </source>
</evidence>
<accession>L1IWH5</accession>
<feature type="transmembrane region" description="Helical" evidence="2">
    <location>
        <begin position="144"/>
        <end position="165"/>
    </location>
</feature>
<evidence type="ECO:0000256" key="1">
    <source>
        <dbReference type="SAM" id="MobiDB-lite"/>
    </source>
</evidence>
<feature type="signal peptide" evidence="3">
    <location>
        <begin position="1"/>
        <end position="22"/>
    </location>
</feature>
<dbReference type="EnsemblProtists" id="EKX40591">
    <property type="protein sequence ID" value="EKX40591"/>
    <property type="gene ID" value="GUITHDRAFT_154107"/>
</dbReference>
<evidence type="ECO:0000256" key="3">
    <source>
        <dbReference type="SAM" id="SignalP"/>
    </source>
</evidence>
<dbReference type="GeneID" id="17297174"/>
<dbReference type="OrthoDB" id="439917at2759"/>
<name>L1IWH5_GUITC</name>
<dbReference type="KEGG" id="gtt:GUITHDRAFT_154107"/>
<reference evidence="6" key="2">
    <citation type="submission" date="2012-11" db="EMBL/GenBank/DDBJ databases">
        <authorList>
            <person name="Kuo A."/>
            <person name="Curtis B.A."/>
            <person name="Tanifuji G."/>
            <person name="Burki F."/>
            <person name="Gruber A."/>
            <person name="Irimia M."/>
            <person name="Maruyama S."/>
            <person name="Arias M.C."/>
            <person name="Ball S.G."/>
            <person name="Gile G.H."/>
            <person name="Hirakawa Y."/>
            <person name="Hopkins J.F."/>
            <person name="Rensing S.A."/>
            <person name="Schmutz J."/>
            <person name="Symeonidi A."/>
            <person name="Elias M."/>
            <person name="Eveleigh R.J."/>
            <person name="Herman E.K."/>
            <person name="Klute M.J."/>
            <person name="Nakayama T."/>
            <person name="Obornik M."/>
            <person name="Reyes-Prieto A."/>
            <person name="Armbrust E.V."/>
            <person name="Aves S.J."/>
            <person name="Beiko R.G."/>
            <person name="Coutinho P."/>
            <person name="Dacks J.B."/>
            <person name="Durnford D.G."/>
            <person name="Fast N.M."/>
            <person name="Green B.R."/>
            <person name="Grisdale C."/>
            <person name="Hempe F."/>
            <person name="Henrissat B."/>
            <person name="Hoppner M.P."/>
            <person name="Ishida K.-I."/>
            <person name="Kim E."/>
            <person name="Koreny L."/>
            <person name="Kroth P.G."/>
            <person name="Liu Y."/>
            <person name="Malik S.-B."/>
            <person name="Maier U.G."/>
            <person name="McRose D."/>
            <person name="Mock T."/>
            <person name="Neilson J.A."/>
            <person name="Onodera N.T."/>
            <person name="Poole A.M."/>
            <person name="Pritham E.J."/>
            <person name="Richards T.A."/>
            <person name="Rocap G."/>
            <person name="Roy S.W."/>
            <person name="Sarai C."/>
            <person name="Schaack S."/>
            <person name="Shirato S."/>
            <person name="Slamovits C.H."/>
            <person name="Spencer D.F."/>
            <person name="Suzuki S."/>
            <person name="Worden A.Z."/>
            <person name="Zauner S."/>
            <person name="Barry K."/>
            <person name="Bell C."/>
            <person name="Bharti A.K."/>
            <person name="Crow J.A."/>
            <person name="Grimwood J."/>
            <person name="Kramer R."/>
            <person name="Lindquist E."/>
            <person name="Lucas S."/>
            <person name="Salamov A."/>
            <person name="McFadden G.I."/>
            <person name="Lane C.E."/>
            <person name="Keeling P.J."/>
            <person name="Gray M.W."/>
            <person name="Grigoriev I.V."/>
            <person name="Archibald J.M."/>
        </authorList>
    </citation>
    <scope>NUCLEOTIDE SEQUENCE</scope>
    <source>
        <strain evidence="6">CCMP2712</strain>
    </source>
</reference>
<dbReference type="RefSeq" id="XP_005827571.1">
    <property type="nucleotide sequence ID" value="XM_005827514.1"/>
</dbReference>
<reference evidence="4 6" key="1">
    <citation type="journal article" date="2012" name="Nature">
        <title>Algal genomes reveal evolutionary mosaicism and the fate of nucleomorphs.</title>
        <authorList>
            <consortium name="DOE Joint Genome Institute"/>
            <person name="Curtis B.A."/>
            <person name="Tanifuji G."/>
            <person name="Burki F."/>
            <person name="Gruber A."/>
            <person name="Irimia M."/>
            <person name="Maruyama S."/>
            <person name="Arias M.C."/>
            <person name="Ball S.G."/>
            <person name="Gile G.H."/>
            <person name="Hirakawa Y."/>
            <person name="Hopkins J.F."/>
            <person name="Kuo A."/>
            <person name="Rensing S.A."/>
            <person name="Schmutz J."/>
            <person name="Symeonidi A."/>
            <person name="Elias M."/>
            <person name="Eveleigh R.J."/>
            <person name="Herman E.K."/>
            <person name="Klute M.J."/>
            <person name="Nakayama T."/>
            <person name="Obornik M."/>
            <person name="Reyes-Prieto A."/>
            <person name="Armbrust E.V."/>
            <person name="Aves S.J."/>
            <person name="Beiko R.G."/>
            <person name="Coutinho P."/>
            <person name="Dacks J.B."/>
            <person name="Durnford D.G."/>
            <person name="Fast N.M."/>
            <person name="Green B.R."/>
            <person name="Grisdale C.J."/>
            <person name="Hempel F."/>
            <person name="Henrissat B."/>
            <person name="Hoppner M.P."/>
            <person name="Ishida K."/>
            <person name="Kim E."/>
            <person name="Koreny L."/>
            <person name="Kroth P.G."/>
            <person name="Liu Y."/>
            <person name="Malik S.B."/>
            <person name="Maier U.G."/>
            <person name="McRose D."/>
            <person name="Mock T."/>
            <person name="Neilson J.A."/>
            <person name="Onodera N.T."/>
            <person name="Poole A.M."/>
            <person name="Pritham E.J."/>
            <person name="Richards T.A."/>
            <person name="Rocap G."/>
            <person name="Roy S.W."/>
            <person name="Sarai C."/>
            <person name="Schaack S."/>
            <person name="Shirato S."/>
            <person name="Slamovits C.H."/>
            <person name="Spencer D.F."/>
            <person name="Suzuki S."/>
            <person name="Worden A.Z."/>
            <person name="Zauner S."/>
            <person name="Barry K."/>
            <person name="Bell C."/>
            <person name="Bharti A.K."/>
            <person name="Crow J.A."/>
            <person name="Grimwood J."/>
            <person name="Kramer R."/>
            <person name="Lindquist E."/>
            <person name="Lucas S."/>
            <person name="Salamov A."/>
            <person name="McFadden G.I."/>
            <person name="Lane C.E."/>
            <person name="Keeling P.J."/>
            <person name="Gray M.W."/>
            <person name="Grigoriev I.V."/>
            <person name="Archibald J.M."/>
        </authorList>
    </citation>
    <scope>NUCLEOTIDE SEQUENCE</scope>
    <source>
        <strain evidence="4 6">CCMP2712</strain>
    </source>
</reference>
<evidence type="ECO:0000313" key="4">
    <source>
        <dbReference type="EMBL" id="EKX40591.1"/>
    </source>
</evidence>
<dbReference type="AlphaFoldDB" id="L1IWH5"/>
<protein>
    <recommendedName>
        <fullName evidence="7">TNFR-Cys domain-containing protein</fullName>
    </recommendedName>
</protein>
<keyword evidence="2" id="KW-0472">Membrane</keyword>
<proteinExistence type="predicted"/>